<dbReference type="Gene3D" id="1.20.1530.20">
    <property type="match status" value="1"/>
</dbReference>
<feature type="transmembrane region" description="Helical" evidence="5">
    <location>
        <begin position="209"/>
        <end position="235"/>
    </location>
</feature>
<feature type="transmembrane region" description="Helical" evidence="5">
    <location>
        <begin position="81"/>
        <end position="103"/>
    </location>
</feature>
<dbReference type="InterPro" id="IPR002657">
    <property type="entry name" value="BilAc:Na_symport/Acr3"/>
</dbReference>
<protein>
    <submittedName>
        <fullName evidence="6">Pantothenates transporter PanS</fullName>
    </submittedName>
</protein>
<dbReference type="Proteomes" id="UP001157733">
    <property type="component" value="Chromosome"/>
</dbReference>
<gene>
    <name evidence="6" type="primary">panS</name>
    <name evidence="6" type="ORF">NSPWAT_2326</name>
</gene>
<comment type="subcellular location">
    <subcellularLocation>
        <location evidence="1">Membrane</location>
        <topology evidence="1">Multi-pass membrane protein</topology>
    </subcellularLocation>
</comment>
<feature type="transmembrane region" description="Helical" evidence="5">
    <location>
        <begin position="153"/>
        <end position="175"/>
    </location>
</feature>
<accession>A0ABM9HG45</accession>
<sequence>MVAGAALALWQPQTATWFQPHWIPFFLGIIMLSMGLTLTWQDFLRVLEFPRTVLMGVGLQFGIMPLLGYLIARAFHLPLDFMIGLILVACSPGGTASNVVCFIARLNVALSVTLTTCSTLLAVIMTPLLTTWLVEALARDLTGAAIQVDTLGLLLDTFQVVILPVTAGVLINHFFHRQVARITPYTPLLAVLSIVFIVDYILAAKRTELLASGGTLLAAVVTLHTLGFVLGYGLARWVGGGEHNARTVSVEVGMQNSGLATELARSNFGAFGLATVPGALSALTHCILGSLVAGLSRWWPHPPRVPHPERRKA</sequence>
<reference evidence="6 7" key="1">
    <citation type="submission" date="2022-09" db="EMBL/GenBank/DDBJ databases">
        <authorList>
            <person name="Kop L."/>
        </authorList>
    </citation>
    <scope>NUCLEOTIDE SEQUENCE [LARGE SCALE GENOMIC DNA]</scope>
    <source>
        <strain evidence="6 7">347</strain>
    </source>
</reference>
<dbReference type="PANTHER" id="PTHR10361:SF28">
    <property type="entry name" value="P3 PROTEIN-RELATED"/>
    <property type="match status" value="1"/>
</dbReference>
<organism evidence="6 7">
    <name type="scientific">Nitrospina watsonii</name>
    <dbReference type="NCBI Taxonomy" id="1323948"/>
    <lineage>
        <taxon>Bacteria</taxon>
        <taxon>Pseudomonadati</taxon>
        <taxon>Nitrospinota/Tectimicrobiota group</taxon>
        <taxon>Nitrospinota</taxon>
        <taxon>Nitrospinia</taxon>
        <taxon>Nitrospinales</taxon>
        <taxon>Nitrospinaceae</taxon>
        <taxon>Nitrospina</taxon>
    </lineage>
</organism>
<evidence type="ECO:0000256" key="5">
    <source>
        <dbReference type="SAM" id="Phobius"/>
    </source>
</evidence>
<dbReference type="Pfam" id="PF01758">
    <property type="entry name" value="SBF"/>
    <property type="match status" value="1"/>
</dbReference>
<evidence type="ECO:0000313" key="6">
    <source>
        <dbReference type="EMBL" id="CAI2719182.1"/>
    </source>
</evidence>
<evidence type="ECO:0000256" key="4">
    <source>
        <dbReference type="ARBA" id="ARBA00023136"/>
    </source>
</evidence>
<evidence type="ECO:0000256" key="2">
    <source>
        <dbReference type="ARBA" id="ARBA00022692"/>
    </source>
</evidence>
<evidence type="ECO:0000256" key="3">
    <source>
        <dbReference type="ARBA" id="ARBA00022989"/>
    </source>
</evidence>
<keyword evidence="3 5" id="KW-1133">Transmembrane helix</keyword>
<name>A0ABM9HG45_9BACT</name>
<dbReference type="InterPro" id="IPR038770">
    <property type="entry name" value="Na+/solute_symporter_sf"/>
</dbReference>
<proteinExistence type="predicted"/>
<feature type="transmembrane region" description="Helical" evidence="5">
    <location>
        <begin position="22"/>
        <end position="40"/>
    </location>
</feature>
<keyword evidence="4 5" id="KW-0472">Membrane</keyword>
<evidence type="ECO:0000313" key="7">
    <source>
        <dbReference type="Proteomes" id="UP001157733"/>
    </source>
</evidence>
<dbReference type="PANTHER" id="PTHR10361">
    <property type="entry name" value="SODIUM-BILE ACID COTRANSPORTER"/>
    <property type="match status" value="1"/>
</dbReference>
<dbReference type="EMBL" id="OX336137">
    <property type="protein sequence ID" value="CAI2719182.1"/>
    <property type="molecule type" value="Genomic_DNA"/>
</dbReference>
<feature type="transmembrane region" description="Helical" evidence="5">
    <location>
        <begin position="182"/>
        <end position="203"/>
    </location>
</feature>
<dbReference type="InterPro" id="IPR004710">
    <property type="entry name" value="Bilac:Na_transpt"/>
</dbReference>
<evidence type="ECO:0000256" key="1">
    <source>
        <dbReference type="ARBA" id="ARBA00004141"/>
    </source>
</evidence>
<keyword evidence="2 5" id="KW-0812">Transmembrane</keyword>
<feature type="transmembrane region" description="Helical" evidence="5">
    <location>
        <begin position="110"/>
        <end position="133"/>
    </location>
</feature>
<keyword evidence="7" id="KW-1185">Reference proteome</keyword>
<feature type="transmembrane region" description="Helical" evidence="5">
    <location>
        <begin position="52"/>
        <end position="75"/>
    </location>
</feature>